<evidence type="ECO:0000259" key="2">
    <source>
        <dbReference type="Pfam" id="PF00557"/>
    </source>
</evidence>
<dbReference type="AlphaFoldDB" id="A0A8H4XFU7"/>
<feature type="domain" description="Creatinase N-terminal" evidence="3">
    <location>
        <begin position="40"/>
        <end position="92"/>
    </location>
</feature>
<evidence type="ECO:0000313" key="5">
    <source>
        <dbReference type="Proteomes" id="UP000622797"/>
    </source>
</evidence>
<dbReference type="SUPFAM" id="SSF53092">
    <property type="entry name" value="Creatinase/prolidase N-terminal domain"/>
    <property type="match status" value="1"/>
</dbReference>
<name>A0A8H4XFU7_9HYPO</name>
<reference evidence="4" key="1">
    <citation type="journal article" date="2020" name="BMC Genomics">
        <title>Correction to: Identification and distribution of gene clusters required for synthesis of sphingolipid metabolism inhibitors in diverse species of the filamentous fungus Fusarium.</title>
        <authorList>
            <person name="Kim H.S."/>
            <person name="Lohmar J.M."/>
            <person name="Busman M."/>
            <person name="Brown D.W."/>
            <person name="Naumann T.A."/>
            <person name="Divon H.H."/>
            <person name="Lysoe E."/>
            <person name="Uhlig S."/>
            <person name="Proctor R.H."/>
        </authorList>
    </citation>
    <scope>NUCLEOTIDE SEQUENCE</scope>
    <source>
        <strain evidence="4">NRRL 20472</strain>
    </source>
</reference>
<dbReference type="EMBL" id="JABEXW010000012">
    <property type="protein sequence ID" value="KAF4973563.1"/>
    <property type="molecule type" value="Genomic_DNA"/>
</dbReference>
<sequence length="424" mass="47751">MVAMANFDWHAERTDLSGIALLDRAPESEGIDLRQVRLYRQKRLREQMVKYGVDAVILSDPVNIRYATGTRNMQIFSMRNAPSRYLLLTAKRSILFEFTGCSHLADGYETVDEVRASKTASFVASGPNIEKKERVWATEMAELIIHIIGRPVSEITVGLERLNANTAIELRDSGFKIVDAQRPVEMARAIKSQEEVKCVVASLRATEVAVGKLREAIRPGLTENELWSVLHKSVIEQNGDYCETRLLSAGSRTNPWFQETASYKIKPNDLVALDTDVVGCHGYYSDFSRTFHAGPDSPSEEQKQLYRTAYEQVTHNMGILKPGMTFREYADQAWDIPAKYYKNRYYLSAHGCGLTGEYPYLYHHGDFPDAGYDGVIEPGMVICVESYIGEEGGTEGVKLEQQVLITETGIELLSEFPFELTLMN</sequence>
<dbReference type="InterPro" id="IPR000587">
    <property type="entry name" value="Creatinase_N"/>
</dbReference>
<dbReference type="InterPro" id="IPR036005">
    <property type="entry name" value="Creatinase/aminopeptidase-like"/>
</dbReference>
<dbReference type="Gene3D" id="3.90.230.10">
    <property type="entry name" value="Creatinase/methionine aminopeptidase superfamily"/>
    <property type="match status" value="1"/>
</dbReference>
<dbReference type="Pfam" id="PF01321">
    <property type="entry name" value="Creatinase_N"/>
    <property type="match status" value="1"/>
</dbReference>
<dbReference type="InterPro" id="IPR000994">
    <property type="entry name" value="Pept_M24"/>
</dbReference>
<protein>
    <recommendedName>
        <fullName evidence="1">Probable Xaa-Pro aminopeptidase P</fullName>
    </recommendedName>
</protein>
<feature type="domain" description="Peptidase M24" evidence="2">
    <location>
        <begin position="202"/>
        <end position="407"/>
    </location>
</feature>
<reference evidence="4" key="2">
    <citation type="submission" date="2020-05" db="EMBL/GenBank/DDBJ databases">
        <authorList>
            <person name="Kim H.-S."/>
            <person name="Proctor R.H."/>
            <person name="Brown D.W."/>
        </authorList>
    </citation>
    <scope>NUCLEOTIDE SEQUENCE</scope>
    <source>
        <strain evidence="4">NRRL 20472</strain>
    </source>
</reference>
<proteinExistence type="predicted"/>
<dbReference type="Pfam" id="PF00557">
    <property type="entry name" value="Peptidase_M24"/>
    <property type="match status" value="1"/>
</dbReference>
<dbReference type="OrthoDB" id="9995434at2759"/>
<dbReference type="Proteomes" id="UP000622797">
    <property type="component" value="Unassembled WGS sequence"/>
</dbReference>
<organism evidence="4 5">
    <name type="scientific">Fusarium sarcochroum</name>
    <dbReference type="NCBI Taxonomy" id="1208366"/>
    <lineage>
        <taxon>Eukaryota</taxon>
        <taxon>Fungi</taxon>
        <taxon>Dikarya</taxon>
        <taxon>Ascomycota</taxon>
        <taxon>Pezizomycotina</taxon>
        <taxon>Sordariomycetes</taxon>
        <taxon>Hypocreomycetidae</taxon>
        <taxon>Hypocreales</taxon>
        <taxon>Nectriaceae</taxon>
        <taxon>Fusarium</taxon>
        <taxon>Fusarium lateritium species complex</taxon>
    </lineage>
</organism>
<dbReference type="SUPFAM" id="SSF55920">
    <property type="entry name" value="Creatinase/aminopeptidase"/>
    <property type="match status" value="1"/>
</dbReference>
<gene>
    <name evidence="4" type="ORF">FSARC_172</name>
</gene>
<dbReference type="PANTHER" id="PTHR46112:SF2">
    <property type="entry name" value="XAA-PRO AMINOPEPTIDASE P-RELATED"/>
    <property type="match status" value="1"/>
</dbReference>
<keyword evidence="5" id="KW-1185">Reference proteome</keyword>
<dbReference type="CDD" id="cd01066">
    <property type="entry name" value="APP_MetAP"/>
    <property type="match status" value="1"/>
</dbReference>
<accession>A0A8H4XFU7</accession>
<evidence type="ECO:0000256" key="1">
    <source>
        <dbReference type="ARBA" id="ARBA00020658"/>
    </source>
</evidence>
<dbReference type="PANTHER" id="PTHR46112">
    <property type="entry name" value="AMINOPEPTIDASE"/>
    <property type="match status" value="1"/>
</dbReference>
<evidence type="ECO:0000259" key="3">
    <source>
        <dbReference type="Pfam" id="PF01321"/>
    </source>
</evidence>
<evidence type="ECO:0000313" key="4">
    <source>
        <dbReference type="EMBL" id="KAF4973563.1"/>
    </source>
</evidence>
<dbReference type="InterPro" id="IPR029149">
    <property type="entry name" value="Creatin/AminoP/Spt16_N"/>
</dbReference>
<dbReference type="InterPro" id="IPR050659">
    <property type="entry name" value="Peptidase_M24B"/>
</dbReference>
<dbReference type="Gene3D" id="3.40.350.10">
    <property type="entry name" value="Creatinase/prolidase N-terminal domain"/>
    <property type="match status" value="1"/>
</dbReference>
<comment type="caution">
    <text evidence="4">The sequence shown here is derived from an EMBL/GenBank/DDBJ whole genome shotgun (WGS) entry which is preliminary data.</text>
</comment>